<dbReference type="AlphaFoldDB" id="A0A8J2SE64"/>
<dbReference type="InterPro" id="IPR036388">
    <property type="entry name" value="WH-like_DNA-bd_sf"/>
</dbReference>
<dbReference type="InterPro" id="IPR051188">
    <property type="entry name" value="PHD-type_Zinc_Finger"/>
</dbReference>
<keyword evidence="5" id="KW-0238">DNA-binding</keyword>
<comment type="subcellular location">
    <subcellularLocation>
        <location evidence="1">Nucleus</location>
    </subcellularLocation>
</comment>
<proteinExistence type="inferred from homology"/>
<dbReference type="PANTHER" id="PTHR12420">
    <property type="entry name" value="PHD FINGER PROTEIN"/>
    <property type="match status" value="1"/>
</dbReference>
<dbReference type="GO" id="GO:0003700">
    <property type="term" value="F:DNA-binding transcription factor activity"/>
    <property type="evidence" value="ECO:0007669"/>
    <property type="project" value="InterPro"/>
</dbReference>
<evidence type="ECO:0000256" key="1">
    <source>
        <dbReference type="ARBA" id="ARBA00004123"/>
    </source>
</evidence>
<dbReference type="InterPro" id="IPR013083">
    <property type="entry name" value="Znf_RING/FYVE/PHD"/>
</dbReference>
<dbReference type="Pfam" id="PF13771">
    <property type="entry name" value="zf-HC5HC2H"/>
    <property type="match status" value="1"/>
</dbReference>
<dbReference type="PROSITE" id="PS51805">
    <property type="entry name" value="EPHD"/>
    <property type="match status" value="2"/>
</dbReference>
<keyword evidence="6" id="KW-0539">Nucleus</keyword>
<dbReference type="InterPro" id="IPR000232">
    <property type="entry name" value="HSF_DNA-bd"/>
</dbReference>
<evidence type="ECO:0000256" key="8">
    <source>
        <dbReference type="SAM" id="MobiDB-lite"/>
    </source>
</evidence>
<keyword evidence="4" id="KW-0862">Zinc</keyword>
<evidence type="ECO:0000259" key="9">
    <source>
        <dbReference type="PROSITE" id="PS51805"/>
    </source>
</evidence>
<dbReference type="GO" id="GO:0043565">
    <property type="term" value="F:sequence-specific DNA binding"/>
    <property type="evidence" value="ECO:0007669"/>
    <property type="project" value="InterPro"/>
</dbReference>
<dbReference type="Proteomes" id="UP000789595">
    <property type="component" value="Unassembled WGS sequence"/>
</dbReference>
<evidence type="ECO:0000313" key="10">
    <source>
        <dbReference type="EMBL" id="CAH0363872.1"/>
    </source>
</evidence>
<feature type="region of interest" description="Disordered" evidence="8">
    <location>
        <begin position="67"/>
        <end position="101"/>
    </location>
</feature>
<evidence type="ECO:0000256" key="3">
    <source>
        <dbReference type="ARBA" id="ARBA00022771"/>
    </source>
</evidence>
<comment type="caution">
    <text evidence="10">The sequence shown here is derived from an EMBL/GenBank/DDBJ whole genome shotgun (WGS) entry which is preliminary data.</text>
</comment>
<evidence type="ECO:0000256" key="2">
    <source>
        <dbReference type="ARBA" id="ARBA00022723"/>
    </source>
</evidence>
<dbReference type="EMBL" id="CAKKNE010000001">
    <property type="protein sequence ID" value="CAH0363872.1"/>
    <property type="molecule type" value="Genomic_DNA"/>
</dbReference>
<feature type="domain" description="PHD-type" evidence="9">
    <location>
        <begin position="390"/>
        <end position="506"/>
    </location>
</feature>
<dbReference type="Gene3D" id="3.30.40.10">
    <property type="entry name" value="Zinc/RING finger domain, C3HC4 (zinc finger)"/>
    <property type="match status" value="2"/>
</dbReference>
<reference evidence="10" key="1">
    <citation type="submission" date="2021-11" db="EMBL/GenBank/DDBJ databases">
        <authorList>
            <consortium name="Genoscope - CEA"/>
            <person name="William W."/>
        </authorList>
    </citation>
    <scope>NUCLEOTIDE SEQUENCE</scope>
</reference>
<evidence type="ECO:0000256" key="5">
    <source>
        <dbReference type="ARBA" id="ARBA00023125"/>
    </source>
</evidence>
<protein>
    <recommendedName>
        <fullName evidence="9">PHD-type domain-containing protein</fullName>
    </recommendedName>
</protein>
<dbReference type="GO" id="GO:0005634">
    <property type="term" value="C:nucleus"/>
    <property type="evidence" value="ECO:0007669"/>
    <property type="project" value="UniProtKB-SubCell"/>
</dbReference>
<evidence type="ECO:0000256" key="4">
    <source>
        <dbReference type="ARBA" id="ARBA00022833"/>
    </source>
</evidence>
<dbReference type="GO" id="GO:0008270">
    <property type="term" value="F:zinc ion binding"/>
    <property type="evidence" value="ECO:0007669"/>
    <property type="project" value="UniProtKB-KW"/>
</dbReference>
<accession>A0A8J2SE64</accession>
<evidence type="ECO:0000313" key="11">
    <source>
        <dbReference type="Proteomes" id="UP000789595"/>
    </source>
</evidence>
<feature type="region of interest" description="Disordered" evidence="8">
    <location>
        <begin position="190"/>
        <end position="218"/>
    </location>
</feature>
<dbReference type="SMART" id="SM00415">
    <property type="entry name" value="HSF"/>
    <property type="match status" value="1"/>
</dbReference>
<organism evidence="10 11">
    <name type="scientific">Pelagomonas calceolata</name>
    <dbReference type="NCBI Taxonomy" id="35677"/>
    <lineage>
        <taxon>Eukaryota</taxon>
        <taxon>Sar</taxon>
        <taxon>Stramenopiles</taxon>
        <taxon>Ochrophyta</taxon>
        <taxon>Pelagophyceae</taxon>
        <taxon>Pelagomonadales</taxon>
        <taxon>Pelagomonadaceae</taxon>
        <taxon>Pelagomonas</taxon>
    </lineage>
</organism>
<gene>
    <name evidence="10" type="ORF">PECAL_1P02110</name>
</gene>
<feature type="region of interest" description="Disordered" evidence="8">
    <location>
        <begin position="1"/>
        <end position="33"/>
    </location>
</feature>
<dbReference type="InterPro" id="IPR034732">
    <property type="entry name" value="EPHD"/>
</dbReference>
<keyword evidence="3" id="KW-0863">Zinc-finger</keyword>
<dbReference type="OrthoDB" id="538223at2759"/>
<keyword evidence="2" id="KW-0479">Metal-binding</keyword>
<dbReference type="SUPFAM" id="SSF46785">
    <property type="entry name" value="Winged helix' DNA-binding domain"/>
    <property type="match status" value="1"/>
</dbReference>
<dbReference type="SMART" id="SM00249">
    <property type="entry name" value="PHD"/>
    <property type="match status" value="2"/>
</dbReference>
<comment type="similarity">
    <text evidence="7">Belongs to the HSF family.</text>
</comment>
<feature type="compositionally biased region" description="Pro residues" evidence="8">
    <location>
        <begin position="67"/>
        <end position="81"/>
    </location>
</feature>
<sequence>MDSILQNLSHKAEPCAQKDSTVAPPPPPQRKLTIRLPVGSHNSCEAAASTAPQKDVDAILRNLAGYRPPPPGPQLFGPPPKARAKPTLQRTTPRAPDAGPLPSILELLEQHVAARPTSEAPPTAEETLAALGAPGDDEAPPTAPPTAEEAMEALGAPGDDEAPPTAPPTTEEAMEALGVPRYVRDALRAPPTAEEATEDVRDAPAPPPPARKKRRLSGFGSTPKFPAKLFEMVSHHSNVITWENGRLVVRDQARLCAELMPRYFTVKTGTATFPSFARQLNYYGFSRAKTGADLAYVHPGVAKVEDLATLARKDEPARKKPKASEAVEVVSLEEHRRVVAERDMLREEVSKLRKALAQAEAALPIHTAEAVRQGDRPDPRLYLADSATSKDVCAFCGKHHGTPNADGTLEGDLLFPPFRGNDGKPVWVHAQCALFSAEVHGEREGDLYNVLAAVKRGRSLKCAACGERGATVGCGEKRCSKSFHLRCAAAHGLLQGETTFHCRKHASWPDAAWKTVDKTTGRPAPLPEGDWFCELNEDTTCNSCEVKASITSPEAVEPDRRGDAVAIEGQKCAFCLSPSLSLLESKAPGGLCTRPLKDGPKSVFHHAACLALAPEVVRSGGHVFRGLSALRRGRLLKCFSCGKRGATVGCGVKECPRSFHAPCALFRSGGCVDEGNGESSNVFYCSAHRNKGTDRWVSCSHCSAWRRWKGPVDATGGERCWRPTRSQPVRN</sequence>
<evidence type="ECO:0000256" key="6">
    <source>
        <dbReference type="ARBA" id="ARBA00023242"/>
    </source>
</evidence>
<dbReference type="InterPro" id="IPR001965">
    <property type="entry name" value="Znf_PHD"/>
</dbReference>
<evidence type="ECO:0000256" key="7">
    <source>
        <dbReference type="RuleBase" id="RU004020"/>
    </source>
</evidence>
<dbReference type="Pfam" id="PF00447">
    <property type="entry name" value="HSF_DNA-bind"/>
    <property type="match status" value="1"/>
</dbReference>
<name>A0A8J2SE64_9STRA</name>
<keyword evidence="11" id="KW-1185">Reference proteome</keyword>
<dbReference type="Pfam" id="PF13832">
    <property type="entry name" value="zf-HC5HC2H_2"/>
    <property type="match status" value="1"/>
</dbReference>
<dbReference type="Gene3D" id="1.10.10.10">
    <property type="entry name" value="Winged helix-like DNA-binding domain superfamily/Winged helix DNA-binding domain"/>
    <property type="match status" value="1"/>
</dbReference>
<feature type="domain" description="PHD-type" evidence="9">
    <location>
        <begin position="569"/>
        <end position="689"/>
    </location>
</feature>
<dbReference type="InterPro" id="IPR036390">
    <property type="entry name" value="WH_DNA-bd_sf"/>
</dbReference>